<dbReference type="EMBL" id="BAAANC010000001">
    <property type="protein sequence ID" value="GAA1517659.1"/>
    <property type="molecule type" value="Genomic_DNA"/>
</dbReference>
<accession>A0ABN2AEM2</accession>
<organism evidence="2 3">
    <name type="scientific">Kribbella lupini</name>
    <dbReference type="NCBI Taxonomy" id="291602"/>
    <lineage>
        <taxon>Bacteria</taxon>
        <taxon>Bacillati</taxon>
        <taxon>Actinomycetota</taxon>
        <taxon>Actinomycetes</taxon>
        <taxon>Propionibacteriales</taxon>
        <taxon>Kribbellaceae</taxon>
        <taxon>Kribbella</taxon>
    </lineage>
</organism>
<evidence type="ECO:0000256" key="1">
    <source>
        <dbReference type="SAM" id="MobiDB-lite"/>
    </source>
</evidence>
<evidence type="ECO:0000313" key="3">
    <source>
        <dbReference type="Proteomes" id="UP001500363"/>
    </source>
</evidence>
<comment type="caution">
    <text evidence="2">The sequence shown here is derived from an EMBL/GenBank/DDBJ whole genome shotgun (WGS) entry which is preliminary data.</text>
</comment>
<name>A0ABN2AEM2_9ACTN</name>
<dbReference type="Proteomes" id="UP001500363">
    <property type="component" value="Unassembled WGS sequence"/>
</dbReference>
<sequence length="106" mass="11742">MRLCARRSAAPAKPSREGLPGGAEPSASPRALPEPPQILVRTTYETDYQQCEERRRVWLTAEGRTPEDLFRAIRGTASNPNTSAERTKAPRPAAATRSREQALWQA</sequence>
<proteinExistence type="predicted"/>
<protein>
    <submittedName>
        <fullName evidence="2">Uncharacterized protein</fullName>
    </submittedName>
</protein>
<evidence type="ECO:0000313" key="2">
    <source>
        <dbReference type="EMBL" id="GAA1517659.1"/>
    </source>
</evidence>
<gene>
    <name evidence="2" type="ORF">GCM10009741_16340</name>
</gene>
<reference evidence="2 3" key="1">
    <citation type="journal article" date="2019" name="Int. J. Syst. Evol. Microbiol.">
        <title>The Global Catalogue of Microorganisms (GCM) 10K type strain sequencing project: providing services to taxonomists for standard genome sequencing and annotation.</title>
        <authorList>
            <consortium name="The Broad Institute Genomics Platform"/>
            <consortium name="The Broad Institute Genome Sequencing Center for Infectious Disease"/>
            <person name="Wu L."/>
            <person name="Ma J."/>
        </authorList>
    </citation>
    <scope>NUCLEOTIDE SEQUENCE [LARGE SCALE GENOMIC DNA]</scope>
    <source>
        <strain evidence="2 3">JCM 14303</strain>
    </source>
</reference>
<feature type="compositionally biased region" description="Low complexity" evidence="1">
    <location>
        <begin position="1"/>
        <end position="13"/>
    </location>
</feature>
<keyword evidence="3" id="KW-1185">Reference proteome</keyword>
<feature type="region of interest" description="Disordered" evidence="1">
    <location>
        <begin position="74"/>
        <end position="106"/>
    </location>
</feature>
<feature type="region of interest" description="Disordered" evidence="1">
    <location>
        <begin position="1"/>
        <end position="35"/>
    </location>
</feature>